<evidence type="ECO:0000256" key="1">
    <source>
        <dbReference type="ARBA" id="ARBA00023239"/>
    </source>
</evidence>
<dbReference type="EMBL" id="NHNI01000003">
    <property type="protein sequence ID" value="OZY83876.1"/>
    <property type="molecule type" value="Genomic_DNA"/>
</dbReference>
<organism evidence="4 5">
    <name type="scientific">Cellvibrio mixtus</name>
    <dbReference type="NCBI Taxonomy" id="39650"/>
    <lineage>
        <taxon>Bacteria</taxon>
        <taxon>Pseudomonadati</taxon>
        <taxon>Pseudomonadota</taxon>
        <taxon>Gammaproteobacteria</taxon>
        <taxon>Cellvibrionales</taxon>
        <taxon>Cellvibrionaceae</taxon>
        <taxon>Cellvibrio</taxon>
    </lineage>
</organism>
<feature type="compositionally biased region" description="Basic residues" evidence="2">
    <location>
        <begin position="104"/>
        <end position="115"/>
    </location>
</feature>
<evidence type="ECO:0000313" key="5">
    <source>
        <dbReference type="Proteomes" id="UP000216101"/>
    </source>
</evidence>
<dbReference type="AlphaFoldDB" id="A0A266Q2M1"/>
<sequence>MTQTEVSAVSCMGAVSPIILLHPGDNIVVCVKQISAGDELIIDGEKIRVPIDIALGHKMARRTLAIGEKVYRYGAPIGSMTAPVTKGEHVHMHNMKSDYIPSHTRSRQHKDRSES</sequence>
<evidence type="ECO:0000256" key="2">
    <source>
        <dbReference type="SAM" id="MobiDB-lite"/>
    </source>
</evidence>
<evidence type="ECO:0000259" key="3">
    <source>
        <dbReference type="SMART" id="SM00858"/>
    </source>
</evidence>
<keyword evidence="4" id="KW-0378">Hydrolase</keyword>
<dbReference type="GO" id="GO:0016829">
    <property type="term" value="F:lyase activity"/>
    <property type="evidence" value="ECO:0007669"/>
    <property type="project" value="UniProtKB-KW"/>
</dbReference>
<dbReference type="GO" id="GO:0016787">
    <property type="term" value="F:hydrolase activity"/>
    <property type="evidence" value="ECO:0007669"/>
    <property type="project" value="UniProtKB-KW"/>
</dbReference>
<keyword evidence="5" id="KW-1185">Reference proteome</keyword>
<comment type="caution">
    <text evidence="4">The sequence shown here is derived from an EMBL/GenBank/DDBJ whole genome shotgun (WGS) entry which is preliminary data.</text>
</comment>
<evidence type="ECO:0000313" key="4">
    <source>
        <dbReference type="EMBL" id="OZY83876.1"/>
    </source>
</evidence>
<dbReference type="CDD" id="cd11613">
    <property type="entry name" value="SAF_AH_GD"/>
    <property type="match status" value="1"/>
</dbReference>
<dbReference type="InterPro" id="IPR044144">
    <property type="entry name" value="SAF_UxaA/GarD"/>
</dbReference>
<accession>A0A266Q2M1</accession>
<gene>
    <name evidence="4" type="ORF">CBP51_18875</name>
</gene>
<dbReference type="Gene3D" id="2.30.130.110">
    <property type="match status" value="1"/>
</dbReference>
<feature type="domain" description="SAF" evidence="3">
    <location>
        <begin position="25"/>
        <end position="96"/>
    </location>
</feature>
<feature type="region of interest" description="Disordered" evidence="2">
    <location>
        <begin position="91"/>
        <end position="115"/>
    </location>
</feature>
<protein>
    <submittedName>
        <fullName evidence="4">Altronate hydrolase</fullName>
    </submittedName>
</protein>
<keyword evidence="1" id="KW-0456">Lyase</keyword>
<name>A0A266Q2M1_9GAMM</name>
<dbReference type="Pfam" id="PF08666">
    <property type="entry name" value="SAF"/>
    <property type="match status" value="1"/>
</dbReference>
<dbReference type="RefSeq" id="WP_212590074.1">
    <property type="nucleotide sequence ID" value="NZ_NHNI01000003.1"/>
</dbReference>
<dbReference type="InterPro" id="IPR013974">
    <property type="entry name" value="SAF"/>
</dbReference>
<dbReference type="SMART" id="SM00858">
    <property type="entry name" value="SAF"/>
    <property type="match status" value="1"/>
</dbReference>
<reference evidence="5" key="1">
    <citation type="submission" date="2017-05" db="EMBL/GenBank/DDBJ databases">
        <authorList>
            <person name="Barney B.M."/>
        </authorList>
    </citation>
    <scope>NUCLEOTIDE SEQUENCE [LARGE SCALE GENOMIC DNA]</scope>
    <source>
        <strain evidence="5">PSBB022</strain>
    </source>
</reference>
<proteinExistence type="predicted"/>
<dbReference type="Proteomes" id="UP000216101">
    <property type="component" value="Unassembled WGS sequence"/>
</dbReference>